<keyword evidence="1" id="KW-0812">Transmembrane</keyword>
<keyword evidence="1" id="KW-0472">Membrane</keyword>
<evidence type="ECO:0000313" key="2">
    <source>
        <dbReference type="EMBL" id="TYJ15990.1"/>
    </source>
</evidence>
<evidence type="ECO:0000256" key="1">
    <source>
        <dbReference type="SAM" id="Phobius"/>
    </source>
</evidence>
<evidence type="ECO:0000313" key="3">
    <source>
        <dbReference type="Proteomes" id="UP000323597"/>
    </source>
</evidence>
<organism evidence="2 3">
    <name type="scientific">Gossypium mustelinum</name>
    <name type="common">Cotton</name>
    <name type="synonym">Gossypium caicoense</name>
    <dbReference type="NCBI Taxonomy" id="34275"/>
    <lineage>
        <taxon>Eukaryota</taxon>
        <taxon>Viridiplantae</taxon>
        <taxon>Streptophyta</taxon>
        <taxon>Embryophyta</taxon>
        <taxon>Tracheophyta</taxon>
        <taxon>Spermatophyta</taxon>
        <taxon>Magnoliopsida</taxon>
        <taxon>eudicotyledons</taxon>
        <taxon>Gunneridae</taxon>
        <taxon>Pentapetalae</taxon>
        <taxon>rosids</taxon>
        <taxon>malvids</taxon>
        <taxon>Malvales</taxon>
        <taxon>Malvaceae</taxon>
        <taxon>Malvoideae</taxon>
        <taxon>Gossypium</taxon>
    </lineage>
</organism>
<keyword evidence="3" id="KW-1185">Reference proteome</keyword>
<dbReference type="EMBL" id="CM017645">
    <property type="protein sequence ID" value="TYJ15989.1"/>
    <property type="molecule type" value="Genomic_DNA"/>
</dbReference>
<sequence>MNYQSFHRVQNLFYLVLGIFIFSSFYRHLVTRFVGFLSAISKMMAHSFLVGLTHRTKCICNQFTGS</sequence>
<dbReference type="AlphaFoldDB" id="A0A5D2XQU8"/>
<dbReference type="Proteomes" id="UP000323597">
    <property type="component" value="Chromosome A10"/>
</dbReference>
<reference evidence="2 3" key="1">
    <citation type="submission" date="2019-07" db="EMBL/GenBank/DDBJ databases">
        <title>WGS assembly of Gossypium mustelinum.</title>
        <authorList>
            <person name="Chen Z.J."/>
            <person name="Sreedasyam A."/>
            <person name="Ando A."/>
            <person name="Song Q."/>
            <person name="De L."/>
            <person name="Hulse-Kemp A."/>
            <person name="Ding M."/>
            <person name="Ye W."/>
            <person name="Kirkbride R."/>
            <person name="Jenkins J."/>
            <person name="Plott C."/>
            <person name="Lovell J."/>
            <person name="Lin Y.-M."/>
            <person name="Vaughn R."/>
            <person name="Liu B."/>
            <person name="Li W."/>
            <person name="Simpson S."/>
            <person name="Scheffler B."/>
            <person name="Saski C."/>
            <person name="Grover C."/>
            <person name="Hu G."/>
            <person name="Conover J."/>
            <person name="Carlson J."/>
            <person name="Shu S."/>
            <person name="Boston L."/>
            <person name="Williams M."/>
            <person name="Peterson D."/>
            <person name="Mcgee K."/>
            <person name="Jones D."/>
            <person name="Wendel J."/>
            <person name="Stelly D."/>
            <person name="Grimwood J."/>
            <person name="Schmutz J."/>
        </authorList>
    </citation>
    <scope>NUCLEOTIDE SEQUENCE [LARGE SCALE GENOMIC DNA]</scope>
    <source>
        <strain evidence="2">1408120.09</strain>
    </source>
</reference>
<feature type="transmembrane region" description="Helical" evidence="1">
    <location>
        <begin position="12"/>
        <end position="29"/>
    </location>
</feature>
<dbReference type="EMBL" id="CM017645">
    <property type="protein sequence ID" value="TYJ15985.1"/>
    <property type="molecule type" value="Genomic_DNA"/>
</dbReference>
<accession>A0A5D2XQU8</accession>
<keyword evidence="1" id="KW-1133">Transmembrane helix</keyword>
<protein>
    <submittedName>
        <fullName evidence="2">Uncharacterized protein</fullName>
    </submittedName>
</protein>
<gene>
    <name evidence="2" type="ORF">E1A91_A10G220200v1</name>
</gene>
<proteinExistence type="predicted"/>
<name>A0A5D2XQU8_GOSMU</name>
<dbReference type="EMBL" id="CM017645">
    <property type="protein sequence ID" value="TYJ15990.1"/>
    <property type="molecule type" value="Genomic_DNA"/>
</dbReference>